<dbReference type="EMBL" id="VUOC01000001">
    <property type="protein sequence ID" value="KAA2245353.1"/>
    <property type="molecule type" value="Genomic_DNA"/>
</dbReference>
<keyword evidence="1" id="KW-0808">Transferase</keyword>
<proteinExistence type="predicted"/>
<dbReference type="SUPFAM" id="SSF53756">
    <property type="entry name" value="UDP-Glycosyltransferase/glycogen phosphorylase"/>
    <property type="match status" value="1"/>
</dbReference>
<keyword evidence="2" id="KW-1185">Reference proteome</keyword>
<comment type="caution">
    <text evidence="1">The sequence shown here is derived from an EMBL/GenBank/DDBJ whole genome shotgun (WGS) entry which is preliminary data.</text>
</comment>
<organism evidence="1 2">
    <name type="scientific">Chitinophaga agrisoli</name>
    <dbReference type="NCBI Taxonomy" id="2607653"/>
    <lineage>
        <taxon>Bacteria</taxon>
        <taxon>Pseudomonadati</taxon>
        <taxon>Bacteroidota</taxon>
        <taxon>Chitinophagia</taxon>
        <taxon>Chitinophagales</taxon>
        <taxon>Chitinophagaceae</taxon>
        <taxon>Chitinophaga</taxon>
    </lineage>
</organism>
<dbReference type="RefSeq" id="WP_149836742.1">
    <property type="nucleotide sequence ID" value="NZ_VUOC01000001.1"/>
</dbReference>
<dbReference type="Proteomes" id="UP000324611">
    <property type="component" value="Unassembled WGS sequence"/>
</dbReference>
<evidence type="ECO:0000313" key="1">
    <source>
        <dbReference type="EMBL" id="KAA2245353.1"/>
    </source>
</evidence>
<dbReference type="AlphaFoldDB" id="A0A5B2VZY3"/>
<reference evidence="1 2" key="2">
    <citation type="submission" date="2019-09" db="EMBL/GenBank/DDBJ databases">
        <authorList>
            <person name="Jin C."/>
        </authorList>
    </citation>
    <scope>NUCLEOTIDE SEQUENCE [LARGE SCALE GENOMIC DNA]</scope>
    <source>
        <strain evidence="1 2">BN140078</strain>
    </source>
</reference>
<evidence type="ECO:0000313" key="2">
    <source>
        <dbReference type="Proteomes" id="UP000324611"/>
    </source>
</evidence>
<protein>
    <submittedName>
        <fullName evidence="1">Glycosyltransferase</fullName>
    </submittedName>
</protein>
<gene>
    <name evidence="1" type="ORF">F0L74_05160</name>
</gene>
<sequence length="372" mass="42367">MQDQHKILFISTFPPSDKTAGQNYTRLLLEDLANRGHLIDIVFFQYGDHQYKPQHPGIRILAARPLGMGRKLMNILKMPFLHPFFTSRLSFRLIWLLLRKSNQYNCIYLDFSQVFLYGLFTPRSMRYLMLHDVIYQKYTRKSGVLQALTRKWVFLSERLMLAGKKKTLLTFSEKDKELVNAYYGKDAYVVSPFLSPLIGQLKDTDFVESGYCCFYGAWNRSENLDGLKWFIHHVYPLLKQRVPLKIIGGGMDKKEKDTLSTIPGVELLGFVDNPYPILAGAKALIAPLFQGAGVKFKVLEALACGTTVIGTEIALEGIASGLKQGLIECNTEQDFAREIDNLALSSSAMKDKITLHQKTVAVYTRNRFSEIL</sequence>
<accession>A0A5B2VZY3</accession>
<dbReference type="Gene3D" id="3.40.50.2000">
    <property type="entry name" value="Glycogen Phosphorylase B"/>
    <property type="match status" value="2"/>
</dbReference>
<dbReference type="Pfam" id="PF13692">
    <property type="entry name" value="Glyco_trans_1_4"/>
    <property type="match status" value="1"/>
</dbReference>
<name>A0A5B2VZY3_9BACT</name>
<dbReference type="GO" id="GO:0016740">
    <property type="term" value="F:transferase activity"/>
    <property type="evidence" value="ECO:0007669"/>
    <property type="project" value="UniProtKB-KW"/>
</dbReference>
<reference evidence="1 2" key="1">
    <citation type="submission" date="2019-09" db="EMBL/GenBank/DDBJ databases">
        <title>Chitinophaga ginsengihumi sp. nov., isolated from soil of ginseng rhizosphere.</title>
        <authorList>
            <person name="Lee J."/>
        </authorList>
    </citation>
    <scope>NUCLEOTIDE SEQUENCE [LARGE SCALE GENOMIC DNA]</scope>
    <source>
        <strain evidence="1 2">BN140078</strain>
    </source>
</reference>